<dbReference type="EMBL" id="CP157179">
    <property type="protein sequence ID" value="XBG33388.1"/>
    <property type="molecule type" value="Genomic_DNA"/>
</dbReference>
<protein>
    <submittedName>
        <fullName evidence="3">Uncharacterized protein</fullName>
    </submittedName>
</protein>
<dbReference type="AlphaFoldDB" id="A0AAU7BLL0"/>
<evidence type="ECO:0000313" key="3">
    <source>
        <dbReference type="EMBL" id="XBG33388.1"/>
    </source>
</evidence>
<keyword evidence="2" id="KW-0812">Transmembrane</keyword>
<keyword evidence="2" id="KW-0472">Membrane</keyword>
<name>A0AAU7BLL0_9PSED</name>
<organism evidence="3">
    <name type="scientific">Pseudomonas sp. 13.2</name>
    <dbReference type="NCBI Taxonomy" id="3144665"/>
    <lineage>
        <taxon>Bacteria</taxon>
        <taxon>Pseudomonadati</taxon>
        <taxon>Pseudomonadota</taxon>
        <taxon>Gammaproteobacteria</taxon>
        <taxon>Pseudomonadales</taxon>
        <taxon>Pseudomonadaceae</taxon>
        <taxon>Pseudomonas</taxon>
    </lineage>
</organism>
<reference evidence="3" key="1">
    <citation type="journal article" date="2019" name="Microbiol. Resour. Announc.">
        <title>Draft Genome Sequences of Five Environmental Bacterial Isolates That Degrade Polyethylene Terephthalate Plastic.</title>
        <authorList>
            <person name="Leon-Zayas R."/>
            <person name="Roberts C."/>
            <person name="Vague M."/>
            <person name="Mellies J.L."/>
        </authorList>
    </citation>
    <scope>NUCLEOTIDE SEQUENCE</scope>
    <source>
        <strain evidence="3">13.2</strain>
    </source>
</reference>
<gene>
    <name evidence="3" type="ORF">ABH853_11415</name>
</gene>
<feature type="transmembrane region" description="Helical" evidence="2">
    <location>
        <begin position="270"/>
        <end position="293"/>
    </location>
</feature>
<proteinExistence type="predicted"/>
<feature type="region of interest" description="Disordered" evidence="1">
    <location>
        <begin position="1"/>
        <end position="25"/>
    </location>
</feature>
<feature type="transmembrane region" description="Helical" evidence="2">
    <location>
        <begin position="150"/>
        <end position="169"/>
    </location>
</feature>
<sequence>MTAISTPATIPQSPSPASPPDTSASSSPRQALFKLLADIKWWLPVVSTLISISLLTKYLWVIHHPELILSSLGNPSNLVAWLFFSLLILASLLLIVSVPSLVFTLSMSVCTVDRELEKRLALRFGLIVGGGYLLLSINLLGALFDHTMAPGYFFPIVVVAAACAVIVLLRRDAPLHNKVLELPPGPRKPSHRKLYYTALVGWLGTLLAFTSVSGVMPAQLAIMTWRGGESDEEAFGAIALCLLIMCLYLAPVLFFYLADGNAMQRTGRAALVLLGCIFVNAMLLPALLDLWVYSAANLIKIRDNTELSYVLNEKDYPKEVFSSAPWQLESYEGPNGLYSVRAFRQFRFGDTLLICPANYRNIALKEIDSYAHRCIALSEAKVHVAAPVLSKDAATVAKPN</sequence>
<accession>A0AAU7BLL0</accession>
<evidence type="ECO:0000256" key="1">
    <source>
        <dbReference type="SAM" id="MobiDB-lite"/>
    </source>
</evidence>
<keyword evidence="2" id="KW-1133">Transmembrane helix</keyword>
<feature type="transmembrane region" description="Helical" evidence="2">
    <location>
        <begin position="80"/>
        <end position="103"/>
    </location>
</feature>
<feature type="compositionally biased region" description="Low complexity" evidence="1">
    <location>
        <begin position="1"/>
        <end position="12"/>
    </location>
</feature>
<feature type="transmembrane region" description="Helical" evidence="2">
    <location>
        <begin position="124"/>
        <end position="144"/>
    </location>
</feature>
<feature type="transmembrane region" description="Helical" evidence="2">
    <location>
        <begin position="194"/>
        <end position="215"/>
    </location>
</feature>
<reference evidence="3" key="2">
    <citation type="submission" date="2024-05" db="EMBL/GenBank/DDBJ databases">
        <authorList>
            <person name="Mellies J."/>
            <person name="Newton I."/>
        </authorList>
    </citation>
    <scope>NUCLEOTIDE SEQUENCE</scope>
    <source>
        <strain evidence="3">13.2</strain>
    </source>
</reference>
<evidence type="ECO:0000256" key="2">
    <source>
        <dbReference type="SAM" id="Phobius"/>
    </source>
</evidence>
<feature type="transmembrane region" description="Helical" evidence="2">
    <location>
        <begin position="41"/>
        <end position="60"/>
    </location>
</feature>
<feature type="transmembrane region" description="Helical" evidence="2">
    <location>
        <begin position="235"/>
        <end position="258"/>
    </location>
</feature>